<evidence type="ECO:0000259" key="1">
    <source>
        <dbReference type="Pfam" id="PF03171"/>
    </source>
</evidence>
<feature type="domain" description="Isopenicillin N synthase-like Fe(2+) 2OG dioxygenase" evidence="1">
    <location>
        <begin position="2"/>
        <end position="34"/>
    </location>
</feature>
<evidence type="ECO:0000313" key="3">
    <source>
        <dbReference type="Proteomes" id="UP001190700"/>
    </source>
</evidence>
<gene>
    <name evidence="2" type="ORF">CYMTET_35017</name>
</gene>
<dbReference type="InterPro" id="IPR027443">
    <property type="entry name" value="IPNS-like_sf"/>
</dbReference>
<sequence>MLQVLSNDRFIAPLHRVLANPSKERYSAPFFYNPSYSADCLPIAIKDEESQYLTVNWGEFRRRRFEGDFGDQGKEVQISDFRSPSAHEAPFLQ</sequence>
<organism evidence="2 3">
    <name type="scientific">Cymbomonas tetramitiformis</name>
    <dbReference type="NCBI Taxonomy" id="36881"/>
    <lineage>
        <taxon>Eukaryota</taxon>
        <taxon>Viridiplantae</taxon>
        <taxon>Chlorophyta</taxon>
        <taxon>Pyramimonadophyceae</taxon>
        <taxon>Pyramimonadales</taxon>
        <taxon>Pyramimonadaceae</taxon>
        <taxon>Cymbomonas</taxon>
    </lineage>
</organism>
<keyword evidence="3" id="KW-1185">Reference proteome</keyword>
<dbReference type="InterPro" id="IPR044861">
    <property type="entry name" value="IPNS-like_FE2OG_OXY"/>
</dbReference>
<dbReference type="Pfam" id="PF03171">
    <property type="entry name" value="2OG-FeII_Oxy"/>
    <property type="match status" value="1"/>
</dbReference>
<dbReference type="AlphaFoldDB" id="A0AAE0F9Y3"/>
<comment type="caution">
    <text evidence="2">The sequence shown here is derived from an EMBL/GenBank/DDBJ whole genome shotgun (WGS) entry which is preliminary data.</text>
</comment>
<dbReference type="Proteomes" id="UP001190700">
    <property type="component" value="Unassembled WGS sequence"/>
</dbReference>
<protein>
    <recommendedName>
        <fullName evidence="1">Isopenicillin N synthase-like Fe(2+) 2OG dioxygenase domain-containing protein</fullName>
    </recommendedName>
</protein>
<dbReference type="EMBL" id="LGRX02022229">
    <property type="protein sequence ID" value="KAK3255821.1"/>
    <property type="molecule type" value="Genomic_DNA"/>
</dbReference>
<evidence type="ECO:0000313" key="2">
    <source>
        <dbReference type="EMBL" id="KAK3255821.1"/>
    </source>
</evidence>
<name>A0AAE0F9Y3_9CHLO</name>
<dbReference type="SUPFAM" id="SSF51197">
    <property type="entry name" value="Clavaminate synthase-like"/>
    <property type="match status" value="1"/>
</dbReference>
<proteinExistence type="predicted"/>
<reference evidence="2 3" key="1">
    <citation type="journal article" date="2015" name="Genome Biol. Evol.">
        <title>Comparative Genomics of a Bacterivorous Green Alga Reveals Evolutionary Causalities and Consequences of Phago-Mixotrophic Mode of Nutrition.</title>
        <authorList>
            <person name="Burns J.A."/>
            <person name="Paasch A."/>
            <person name="Narechania A."/>
            <person name="Kim E."/>
        </authorList>
    </citation>
    <scope>NUCLEOTIDE SEQUENCE [LARGE SCALE GENOMIC DNA]</scope>
    <source>
        <strain evidence="2 3">PLY_AMNH</strain>
    </source>
</reference>
<dbReference type="Gene3D" id="2.60.120.330">
    <property type="entry name" value="B-lactam Antibiotic, Isopenicillin N Synthase, Chain"/>
    <property type="match status" value="1"/>
</dbReference>
<accession>A0AAE0F9Y3</accession>